<feature type="compositionally biased region" description="Basic and acidic residues" evidence="1">
    <location>
        <begin position="129"/>
        <end position="140"/>
    </location>
</feature>
<sequence length="1248" mass="135942">MMDDCLPEGFPERYTLETLSSRSRAYELLLKEAANLVRSKEAQQQTERTTSPSSHLSPTHKRQLKDAGALLRSETAATTPPSRLRLRNGKRVVPTPCKFTRTPAAKSRKLHVTPASSSPYTPPTSPQESPEREEAREDSPLHMTQSLGSHGEQTCARHVPTLGRLERELLSLVNGPAVVEFTTQPPYANLRWRIYRQSQTTLAPPASPDLPEPAATTTASTVDSTTAEAREMDTTVASRKRGRDDEPLECPRKQQAKETTAAAPPDAEPPTARLSPETTDDSVAAPPAAHTKIVGGKRRRGQRKTCSKRRRKQREFEPSTAMALTAPRPLNSTVAAPRPPPAEEDFVTVVSKAAQRRAKALEAAAIVTDPAVVGTVLYRPSAPGGTFKGSLRLTPAAAFATRPGVVAVRINHRRNIVAADASTQPCLSELLTIKELNGIPVTARVPADRRTSIGFVHSVDGKPSDTELLEGITSTVPVVAATRQGSTVRLQFAGSLPPERVSLCGIWLRVWHAKPRPIQCRQCGRLGHVPGEGLEDLWSILDAQLAALLTDTLCLSVPAAPTGPPPLPLHHRREWFTPRRFLPSTGVSHECVLDAIDAFIDSKGMQLTPAKTEALMVHRSSIARYKVERFTLRGTTIPWSLRVKYLGVVIDHRLRCTPEVKAKCRNARRVAGAARALLARGNGWPQRASLYSLPLASLNRNNWEQLDTMHRAAIRQYYGLPRTSPRGTMLAEASDMPLSLRADVRALNHVERMQRTPHGQLLVSRLHSLEHSRMGQIAATFCALVPDTPDGNDYSVPPYRHCPLTVHTRIPGIRSKHTTPGPSRSSRQAATPPAKNQLGERGARFPPPPSRWQGEDGGEASSADGHRQSPLLSLCHTGDTGAHSSTVRAIRGEPPCARPCILCPGASLDQRRRVPVSRAHSTAVGRAMTPLTAENALGIPPTTFVGHHPVGSTDLVFFTVPGLRAPCHPDPIGTLLRGMITASLAAFPAFFLHDGVSHSPTLVSFHTQGPSNPVAYADGKDTTKPERCKALLLIALGHAGLKLFYTLNAANASASTPALDVFQGTVALFDEHFKDALCDCLACAKFQERRQLPGEPVADFITSLRSLASSCGFGALESDMSRHQLFTECSSFPLRGPKATALCFTGHANMAARLLRLGAAVNMAAPLHRGGEEAVKMATPRRRIQSFRISLKLLARRLLYFEMPGTSAELLLFARSHCVFPAFREVALPSDTMLRRWNHHKKSLRRSL</sequence>
<dbReference type="VEuPathDB" id="VectorBase:RSAN_046315"/>
<feature type="region of interest" description="Disordered" evidence="1">
    <location>
        <begin position="807"/>
        <end position="872"/>
    </location>
</feature>
<evidence type="ECO:0000256" key="1">
    <source>
        <dbReference type="SAM" id="MobiDB-lite"/>
    </source>
</evidence>
<accession>A0A9D4PZK7</accession>
<reference evidence="2" key="1">
    <citation type="journal article" date="2020" name="Cell">
        <title>Large-Scale Comparative Analyses of Tick Genomes Elucidate Their Genetic Diversity and Vector Capacities.</title>
        <authorList>
            <consortium name="Tick Genome and Microbiome Consortium (TIGMIC)"/>
            <person name="Jia N."/>
            <person name="Wang J."/>
            <person name="Shi W."/>
            <person name="Du L."/>
            <person name="Sun Y."/>
            <person name="Zhan W."/>
            <person name="Jiang J.F."/>
            <person name="Wang Q."/>
            <person name="Zhang B."/>
            <person name="Ji P."/>
            <person name="Bell-Sakyi L."/>
            <person name="Cui X.M."/>
            <person name="Yuan T.T."/>
            <person name="Jiang B.G."/>
            <person name="Yang W.F."/>
            <person name="Lam T.T."/>
            <person name="Chang Q.C."/>
            <person name="Ding S.J."/>
            <person name="Wang X.J."/>
            <person name="Zhu J.G."/>
            <person name="Ruan X.D."/>
            <person name="Zhao L."/>
            <person name="Wei J.T."/>
            <person name="Ye R.Z."/>
            <person name="Que T.C."/>
            <person name="Du C.H."/>
            <person name="Zhou Y.H."/>
            <person name="Cheng J.X."/>
            <person name="Dai P.F."/>
            <person name="Guo W.B."/>
            <person name="Han X.H."/>
            <person name="Huang E.J."/>
            <person name="Li L.F."/>
            <person name="Wei W."/>
            <person name="Gao Y.C."/>
            <person name="Liu J.Z."/>
            <person name="Shao H.Z."/>
            <person name="Wang X."/>
            <person name="Wang C.C."/>
            <person name="Yang T.C."/>
            <person name="Huo Q.B."/>
            <person name="Li W."/>
            <person name="Chen H.Y."/>
            <person name="Chen S.E."/>
            <person name="Zhou L.G."/>
            <person name="Ni X.B."/>
            <person name="Tian J.H."/>
            <person name="Sheng Y."/>
            <person name="Liu T."/>
            <person name="Pan Y.S."/>
            <person name="Xia L.Y."/>
            <person name="Li J."/>
            <person name="Zhao F."/>
            <person name="Cao W.C."/>
        </authorList>
    </citation>
    <scope>NUCLEOTIDE SEQUENCE</scope>
    <source>
        <strain evidence="2">Rsan-2018</strain>
    </source>
</reference>
<proteinExistence type="predicted"/>
<feature type="compositionally biased region" description="Basic and acidic residues" evidence="1">
    <location>
        <begin position="242"/>
        <end position="256"/>
    </location>
</feature>
<reference evidence="2" key="2">
    <citation type="submission" date="2021-09" db="EMBL/GenBank/DDBJ databases">
        <authorList>
            <person name="Jia N."/>
            <person name="Wang J."/>
            <person name="Shi W."/>
            <person name="Du L."/>
            <person name="Sun Y."/>
            <person name="Zhan W."/>
            <person name="Jiang J."/>
            <person name="Wang Q."/>
            <person name="Zhang B."/>
            <person name="Ji P."/>
            <person name="Sakyi L.B."/>
            <person name="Cui X."/>
            <person name="Yuan T."/>
            <person name="Jiang B."/>
            <person name="Yang W."/>
            <person name="Lam T.T.-Y."/>
            <person name="Chang Q."/>
            <person name="Ding S."/>
            <person name="Wang X."/>
            <person name="Zhu J."/>
            <person name="Ruan X."/>
            <person name="Zhao L."/>
            <person name="Wei J."/>
            <person name="Que T."/>
            <person name="Du C."/>
            <person name="Cheng J."/>
            <person name="Dai P."/>
            <person name="Han X."/>
            <person name="Huang E."/>
            <person name="Gao Y."/>
            <person name="Liu J."/>
            <person name="Shao H."/>
            <person name="Ye R."/>
            <person name="Li L."/>
            <person name="Wei W."/>
            <person name="Wang X."/>
            <person name="Wang C."/>
            <person name="Huo Q."/>
            <person name="Li W."/>
            <person name="Guo W."/>
            <person name="Chen H."/>
            <person name="Chen S."/>
            <person name="Zhou L."/>
            <person name="Zhou L."/>
            <person name="Ni X."/>
            <person name="Tian J."/>
            <person name="Zhou Y."/>
            <person name="Sheng Y."/>
            <person name="Liu T."/>
            <person name="Pan Y."/>
            <person name="Xia L."/>
            <person name="Li J."/>
            <person name="Zhao F."/>
            <person name="Cao W."/>
        </authorList>
    </citation>
    <scope>NUCLEOTIDE SEQUENCE</scope>
    <source>
        <strain evidence="2">Rsan-2018</strain>
        <tissue evidence="2">Larvae</tissue>
    </source>
</reference>
<dbReference type="AlphaFoldDB" id="A0A9D4PZK7"/>
<feature type="compositionally biased region" description="Basic residues" evidence="1">
    <location>
        <begin position="295"/>
        <end position="313"/>
    </location>
</feature>
<dbReference type="EMBL" id="JABSTV010001249">
    <property type="protein sequence ID" value="KAH7961808.1"/>
    <property type="molecule type" value="Genomic_DNA"/>
</dbReference>
<feature type="compositionally biased region" description="Polar residues" evidence="1">
    <location>
        <begin position="142"/>
        <end position="152"/>
    </location>
</feature>
<feature type="region of interest" description="Disordered" evidence="1">
    <location>
        <begin position="202"/>
        <end position="340"/>
    </location>
</feature>
<name>A0A9D4PZK7_RHISA</name>
<comment type="caution">
    <text evidence="2">The sequence shown here is derived from an EMBL/GenBank/DDBJ whole genome shotgun (WGS) entry which is preliminary data.</text>
</comment>
<feature type="compositionally biased region" description="Low complexity" evidence="1">
    <location>
        <begin position="257"/>
        <end position="272"/>
    </location>
</feature>
<keyword evidence="3" id="KW-1185">Reference proteome</keyword>
<feature type="compositionally biased region" description="Polar residues" evidence="1">
    <location>
        <begin position="818"/>
        <end position="829"/>
    </location>
</feature>
<dbReference type="Proteomes" id="UP000821837">
    <property type="component" value="Chromosome 3"/>
</dbReference>
<feature type="region of interest" description="Disordered" evidence="1">
    <location>
        <begin position="38"/>
        <end position="153"/>
    </location>
</feature>
<protein>
    <submittedName>
        <fullName evidence="2">Uncharacterized protein</fullName>
    </submittedName>
</protein>
<evidence type="ECO:0000313" key="2">
    <source>
        <dbReference type="EMBL" id="KAH7961808.1"/>
    </source>
</evidence>
<gene>
    <name evidence="2" type="ORF">HPB52_012241</name>
</gene>
<dbReference type="VEuPathDB" id="VectorBase:RSAN_044173"/>
<evidence type="ECO:0000313" key="3">
    <source>
        <dbReference type="Proteomes" id="UP000821837"/>
    </source>
</evidence>
<feature type="compositionally biased region" description="Low complexity" evidence="1">
    <location>
        <begin position="214"/>
        <end position="227"/>
    </location>
</feature>
<organism evidence="2 3">
    <name type="scientific">Rhipicephalus sanguineus</name>
    <name type="common">Brown dog tick</name>
    <name type="synonym">Ixodes sanguineus</name>
    <dbReference type="NCBI Taxonomy" id="34632"/>
    <lineage>
        <taxon>Eukaryota</taxon>
        <taxon>Metazoa</taxon>
        <taxon>Ecdysozoa</taxon>
        <taxon>Arthropoda</taxon>
        <taxon>Chelicerata</taxon>
        <taxon>Arachnida</taxon>
        <taxon>Acari</taxon>
        <taxon>Parasitiformes</taxon>
        <taxon>Ixodida</taxon>
        <taxon>Ixodoidea</taxon>
        <taxon>Ixodidae</taxon>
        <taxon>Rhipicephalinae</taxon>
        <taxon>Rhipicephalus</taxon>
        <taxon>Rhipicephalus</taxon>
    </lineage>
</organism>